<evidence type="ECO:0000313" key="2">
    <source>
        <dbReference type="EMBL" id="EFH84862.1"/>
    </source>
</evidence>
<reference evidence="2 3" key="1">
    <citation type="journal article" date="2011" name="Stand. Genomic Sci.">
        <title>Non-contiguous finished genome sequence and contextual data of the filamentous soil bacterium Ktedonobacter racemifer type strain (SOSP1-21).</title>
        <authorList>
            <person name="Chang Y.J."/>
            <person name="Land M."/>
            <person name="Hauser L."/>
            <person name="Chertkov O."/>
            <person name="Del Rio T.G."/>
            <person name="Nolan M."/>
            <person name="Copeland A."/>
            <person name="Tice H."/>
            <person name="Cheng J.F."/>
            <person name="Lucas S."/>
            <person name="Han C."/>
            <person name="Goodwin L."/>
            <person name="Pitluck S."/>
            <person name="Ivanova N."/>
            <person name="Ovchinikova G."/>
            <person name="Pati A."/>
            <person name="Chen A."/>
            <person name="Palaniappan K."/>
            <person name="Mavromatis K."/>
            <person name="Liolios K."/>
            <person name="Brettin T."/>
            <person name="Fiebig A."/>
            <person name="Rohde M."/>
            <person name="Abt B."/>
            <person name="Goker M."/>
            <person name="Detter J.C."/>
            <person name="Woyke T."/>
            <person name="Bristow J."/>
            <person name="Eisen J.A."/>
            <person name="Markowitz V."/>
            <person name="Hugenholtz P."/>
            <person name="Kyrpides N.C."/>
            <person name="Klenk H.P."/>
            <person name="Lapidus A."/>
        </authorList>
    </citation>
    <scope>NUCLEOTIDE SEQUENCE [LARGE SCALE GENOMIC DNA]</scope>
    <source>
        <strain evidence="3">DSM 44963</strain>
    </source>
</reference>
<organism evidence="2 3">
    <name type="scientific">Ktedonobacter racemifer DSM 44963</name>
    <dbReference type="NCBI Taxonomy" id="485913"/>
    <lineage>
        <taxon>Bacteria</taxon>
        <taxon>Bacillati</taxon>
        <taxon>Chloroflexota</taxon>
        <taxon>Ktedonobacteria</taxon>
        <taxon>Ktedonobacterales</taxon>
        <taxon>Ktedonobacteraceae</taxon>
        <taxon>Ktedonobacter</taxon>
    </lineage>
</organism>
<dbReference type="STRING" id="485913.Krac_5977"/>
<dbReference type="eggNOG" id="COG3501">
    <property type="taxonomic scope" value="Bacteria"/>
</dbReference>
<comment type="caution">
    <text evidence="2">The sequence shown here is derived from an EMBL/GenBank/DDBJ whole genome shotgun (WGS) entry which is preliminary data.</text>
</comment>
<dbReference type="EMBL" id="ADVG01000003">
    <property type="protein sequence ID" value="EFH84862.1"/>
    <property type="molecule type" value="Genomic_DNA"/>
</dbReference>
<evidence type="ECO:0000313" key="3">
    <source>
        <dbReference type="Proteomes" id="UP000004508"/>
    </source>
</evidence>
<gene>
    <name evidence="2" type="ORF">Krac_5977</name>
</gene>
<keyword evidence="3" id="KW-1185">Reference proteome</keyword>
<dbReference type="AlphaFoldDB" id="D6TXC9"/>
<name>D6TXC9_KTERA</name>
<feature type="domain" description="Gp5/Type VI secretion system Vgr protein OB-fold" evidence="1">
    <location>
        <begin position="11"/>
        <end position="85"/>
    </location>
</feature>
<dbReference type="InterPro" id="IPR037026">
    <property type="entry name" value="Vgr_OB-fold_dom_sf"/>
</dbReference>
<dbReference type="InterPro" id="IPR006531">
    <property type="entry name" value="Gp5/Vgr_OB"/>
</dbReference>
<evidence type="ECO:0000259" key="1">
    <source>
        <dbReference type="Pfam" id="PF04717"/>
    </source>
</evidence>
<dbReference type="Pfam" id="PF04717">
    <property type="entry name" value="Phage_base_V"/>
    <property type="match status" value="1"/>
</dbReference>
<protein>
    <recommendedName>
        <fullName evidence="1">Gp5/Type VI secretion system Vgr protein OB-fold domain-containing protein</fullName>
    </recommendedName>
</protein>
<dbReference type="RefSeq" id="WP_007916676.1">
    <property type="nucleotide sequence ID" value="NZ_ADVG01000003.1"/>
</dbReference>
<sequence>MNNDHTFYGKYRGVVTDIDDPLMIGRIKANVPDVMGDDESGWAMPCAPFGGSGMGFFALPKVGAGVWIEFEHGDPDYPIWSGCWWGSVAEMPPARLVPPPYNKVLIQTDAGNSILLDDTPGIGGITLQTSGGQKITMTSLGITIDDGIGGTIQLTGPQVSINDGALEVI</sequence>
<dbReference type="Gene3D" id="2.40.50.230">
    <property type="entry name" value="Gp5 N-terminal domain"/>
    <property type="match status" value="1"/>
</dbReference>
<dbReference type="OrthoDB" id="9762420at2"/>
<accession>D6TXC9</accession>
<proteinExistence type="predicted"/>
<dbReference type="Proteomes" id="UP000004508">
    <property type="component" value="Unassembled WGS sequence"/>
</dbReference>
<dbReference type="SUPFAM" id="SSF69255">
    <property type="entry name" value="gp5 N-terminal domain-like"/>
    <property type="match status" value="1"/>
</dbReference>
<dbReference type="InParanoid" id="D6TXC9"/>